<dbReference type="RefSeq" id="WP_153216018.1">
    <property type="nucleotide sequence ID" value="NZ_WIBF01000006.1"/>
</dbReference>
<dbReference type="PANTHER" id="PTHR12526">
    <property type="entry name" value="GLYCOSYLTRANSFERASE"/>
    <property type="match status" value="1"/>
</dbReference>
<dbReference type="Pfam" id="PF00534">
    <property type="entry name" value="Glycos_transf_1"/>
    <property type="match status" value="1"/>
</dbReference>
<dbReference type="EMBL" id="WIBF01000006">
    <property type="protein sequence ID" value="MQQ09075.1"/>
    <property type="molecule type" value="Genomic_DNA"/>
</dbReference>
<protein>
    <submittedName>
        <fullName evidence="3">Glycosyltransferase</fullName>
    </submittedName>
</protein>
<feature type="domain" description="Glycosyl transferase family 1" evidence="2">
    <location>
        <begin position="225"/>
        <end position="388"/>
    </location>
</feature>
<organism evidence="3 4">
    <name type="scientific">Tritonibacter litoralis</name>
    <dbReference type="NCBI Taxonomy" id="2662264"/>
    <lineage>
        <taxon>Bacteria</taxon>
        <taxon>Pseudomonadati</taxon>
        <taxon>Pseudomonadota</taxon>
        <taxon>Alphaproteobacteria</taxon>
        <taxon>Rhodobacterales</taxon>
        <taxon>Paracoccaceae</taxon>
        <taxon>Tritonibacter</taxon>
    </lineage>
</organism>
<dbReference type="SUPFAM" id="SSF53756">
    <property type="entry name" value="UDP-Glycosyltransferase/glycogen phosphorylase"/>
    <property type="match status" value="1"/>
</dbReference>
<feature type="region of interest" description="Disordered" evidence="1">
    <location>
        <begin position="412"/>
        <end position="436"/>
    </location>
</feature>
<keyword evidence="3" id="KW-0808">Transferase</keyword>
<dbReference type="AlphaFoldDB" id="A0A843YHC6"/>
<dbReference type="Proteomes" id="UP000444174">
    <property type="component" value="Unassembled WGS sequence"/>
</dbReference>
<keyword evidence="4" id="KW-1185">Reference proteome</keyword>
<name>A0A843YHC6_9RHOB</name>
<comment type="caution">
    <text evidence="3">The sequence shown here is derived from an EMBL/GenBank/DDBJ whole genome shotgun (WGS) entry which is preliminary data.</text>
</comment>
<evidence type="ECO:0000313" key="3">
    <source>
        <dbReference type="EMBL" id="MQQ09075.1"/>
    </source>
</evidence>
<evidence type="ECO:0000313" key="4">
    <source>
        <dbReference type="Proteomes" id="UP000444174"/>
    </source>
</evidence>
<dbReference type="Gene3D" id="3.40.50.2000">
    <property type="entry name" value="Glycogen Phosphorylase B"/>
    <property type="match status" value="1"/>
</dbReference>
<dbReference type="GO" id="GO:0016757">
    <property type="term" value="F:glycosyltransferase activity"/>
    <property type="evidence" value="ECO:0007669"/>
    <property type="project" value="InterPro"/>
</dbReference>
<gene>
    <name evidence="3" type="ORF">GFB49_11465</name>
</gene>
<dbReference type="InterPro" id="IPR001296">
    <property type="entry name" value="Glyco_trans_1"/>
</dbReference>
<proteinExistence type="predicted"/>
<evidence type="ECO:0000256" key="1">
    <source>
        <dbReference type="SAM" id="MobiDB-lite"/>
    </source>
</evidence>
<evidence type="ECO:0000259" key="2">
    <source>
        <dbReference type="Pfam" id="PF00534"/>
    </source>
</evidence>
<reference evidence="3 4" key="1">
    <citation type="submission" date="2019-10" db="EMBL/GenBank/DDBJ databases">
        <title>Epibacterium sp. nov., isolated from seawater.</title>
        <authorList>
            <person name="Zhang X."/>
            <person name="Li N."/>
        </authorList>
    </citation>
    <scope>NUCLEOTIDE SEQUENCE [LARGE SCALE GENOMIC DNA]</scope>
    <source>
        <strain evidence="3 4">SM1979</strain>
    </source>
</reference>
<sequence>MTDRQGASREGRLLIYAPVPLFRFGGELYVERQAINGLRLWASHFDHVTAMMPVEEAPPPAGWLPAAEFQEELERVRFEPLPTAYRPDQFLRCLRSTRRQIADLIRQAEYLSFAIGGLFGDWGAVAGFEARRQGRRFAVWTDRVESEVMRQDLKDPDRRNRWRARLYYRPMVWLEHKVVSMAALGLFHGKDTFDAYSPSSSNPHLVHDIHIRAEDHISASRLDEKIKTADAGPIQIVYAGRADAMKGPLDWIAVLERLQVMGVDFRATWLGAGEELDQMRTRIHRAGLSDQVFLPGFVSAHDQVLEALRSAHVFMFCHKTPESPRCLIEALSNGTPIVGYDSSYAQDLISAHAGGVLVPRDDVELLTYEIANLAADRARMARLIGQARADGLPFTDENVFEHRSHLIKEQLKPDTPGAGRLRARWGDSLAGPSSQS</sequence>
<accession>A0A843YHC6</accession>